<reference evidence="2 3" key="1">
    <citation type="submission" date="2023-10" db="EMBL/GenBank/DDBJ databases">
        <title>Paenibacillus strain PFR10 Genome sequencing and assembly.</title>
        <authorList>
            <person name="Kim I."/>
        </authorList>
    </citation>
    <scope>NUCLEOTIDE SEQUENCE [LARGE SCALE GENOMIC DNA]</scope>
    <source>
        <strain evidence="2 3">PFR10</strain>
    </source>
</reference>
<comment type="caution">
    <text evidence="2">The sequence shown here is derived from an EMBL/GenBank/DDBJ whole genome shotgun (WGS) entry which is preliminary data.</text>
</comment>
<dbReference type="Gene3D" id="3.40.91.30">
    <property type="match status" value="1"/>
</dbReference>
<dbReference type="EMBL" id="JAWCUD010000009">
    <property type="protein sequence ID" value="MDU0203999.1"/>
    <property type="molecule type" value="Genomic_DNA"/>
</dbReference>
<protein>
    <submittedName>
        <fullName evidence="2">TnsA endonuclease N-terminal domain-containing protein</fullName>
    </submittedName>
</protein>
<evidence type="ECO:0000313" key="3">
    <source>
        <dbReference type="Proteomes" id="UP001260980"/>
    </source>
</evidence>
<dbReference type="Proteomes" id="UP001260980">
    <property type="component" value="Unassembled WGS sequence"/>
</dbReference>
<keyword evidence="2" id="KW-0378">Hydrolase</keyword>
<dbReference type="RefSeq" id="WP_315954062.1">
    <property type="nucleotide sequence ID" value="NZ_JAWCUD010000009.1"/>
</dbReference>
<dbReference type="Pfam" id="PF08722">
    <property type="entry name" value="Tn7_TnsA-like_N"/>
    <property type="match status" value="1"/>
</dbReference>
<keyword evidence="2" id="KW-0255">Endonuclease</keyword>
<dbReference type="GO" id="GO:0004519">
    <property type="term" value="F:endonuclease activity"/>
    <property type="evidence" value="ECO:0007669"/>
    <property type="project" value="UniProtKB-KW"/>
</dbReference>
<sequence length="215" mass="25411">MPARKIGPKKGVNRRCLVSRTTEDEKMVFSESLLERDFIKLCNCLPTISRIEYQPLCIAFNYRGERRKYYPDFLLTEVDGKKILVEIKPLSRTKDQENLIKFKVGELFCEEKGWSFKVITDRDLYEGQLKYNVSLLLDAKRLNIDIRLQYAIYELFQMFGQIMIKDLHLIFPNVEKGIVNAAVYTLLLNQYCKTDMLSQRINDFSIIEINEKKDW</sequence>
<proteinExistence type="predicted"/>
<organism evidence="2 3">
    <name type="scientific">Paenibacillus violae</name>
    <dbReference type="NCBI Taxonomy" id="3077234"/>
    <lineage>
        <taxon>Bacteria</taxon>
        <taxon>Bacillati</taxon>
        <taxon>Bacillota</taxon>
        <taxon>Bacilli</taxon>
        <taxon>Bacillales</taxon>
        <taxon>Paenibacillaceae</taxon>
        <taxon>Paenibacillus</taxon>
    </lineage>
</organism>
<keyword evidence="2" id="KW-0540">Nuclease</keyword>
<evidence type="ECO:0000313" key="2">
    <source>
        <dbReference type="EMBL" id="MDU0203999.1"/>
    </source>
</evidence>
<evidence type="ECO:0000259" key="1">
    <source>
        <dbReference type="Pfam" id="PF08722"/>
    </source>
</evidence>
<name>A0ABU3RIE1_9BACL</name>
<dbReference type="InterPro" id="IPR014833">
    <property type="entry name" value="TnsA_N"/>
</dbReference>
<gene>
    <name evidence="2" type="ORF">RQP52_23220</name>
</gene>
<feature type="domain" description="TnsA endonuclease N-terminal" evidence="1">
    <location>
        <begin position="46"/>
        <end position="121"/>
    </location>
</feature>
<keyword evidence="3" id="KW-1185">Reference proteome</keyword>
<accession>A0ABU3RIE1</accession>